<dbReference type="InterPro" id="IPR023404">
    <property type="entry name" value="rSAM_horseshoe"/>
</dbReference>
<dbReference type="KEGG" id="dpn:BCB69_06120"/>
<dbReference type="SFLD" id="SFLDF00311">
    <property type="entry name" value="heme_degradation_proteins_(Hut"/>
    <property type="match status" value="1"/>
</dbReference>
<dbReference type="Proteomes" id="UP000094757">
    <property type="component" value="Chromosome"/>
</dbReference>
<dbReference type="PROSITE" id="PS51918">
    <property type="entry name" value="RADICAL_SAM"/>
    <property type="match status" value="1"/>
</dbReference>
<dbReference type="InterPro" id="IPR034505">
    <property type="entry name" value="Coproporphyrinogen-III_oxidase"/>
</dbReference>
<dbReference type="SFLD" id="SFLDS00029">
    <property type="entry name" value="Radical_SAM"/>
    <property type="match status" value="1"/>
</dbReference>
<organism evidence="2 3">
    <name type="scientific">Dialister pneumosintes</name>
    <dbReference type="NCBI Taxonomy" id="39950"/>
    <lineage>
        <taxon>Bacteria</taxon>
        <taxon>Bacillati</taxon>
        <taxon>Bacillota</taxon>
        <taxon>Negativicutes</taxon>
        <taxon>Veillonellales</taxon>
        <taxon>Veillonellaceae</taxon>
        <taxon>Dialister</taxon>
    </lineage>
</organism>
<feature type="domain" description="Radical SAM core" evidence="1">
    <location>
        <begin position="63"/>
        <end position="290"/>
    </location>
</feature>
<dbReference type="GO" id="GO:0051539">
    <property type="term" value="F:4 iron, 4 sulfur cluster binding"/>
    <property type="evidence" value="ECO:0007669"/>
    <property type="project" value="TreeGrafter"/>
</dbReference>
<dbReference type="SFLD" id="SFLDG01065">
    <property type="entry name" value="anaerobic_coproporphyrinogen-I"/>
    <property type="match status" value="1"/>
</dbReference>
<reference evidence="3" key="1">
    <citation type="submission" date="2016-08" db="EMBL/GenBank/DDBJ databases">
        <authorList>
            <person name="Holder M.E."/>
            <person name="Ajami N.J."/>
            <person name="Petrosino J.F."/>
        </authorList>
    </citation>
    <scope>NUCLEOTIDE SEQUENCE [LARGE SCALE GENOMIC DNA]</scope>
    <source>
        <strain evidence="3">F0677</strain>
    </source>
</reference>
<name>A0A1B3WF09_9FIRM</name>
<dbReference type="GO" id="GO:0003824">
    <property type="term" value="F:catalytic activity"/>
    <property type="evidence" value="ECO:0007669"/>
    <property type="project" value="InterPro"/>
</dbReference>
<dbReference type="AlphaFoldDB" id="A0A1B3WF09"/>
<dbReference type="Pfam" id="PF04055">
    <property type="entry name" value="Radical_SAM"/>
    <property type="match status" value="1"/>
</dbReference>
<evidence type="ECO:0000313" key="3">
    <source>
        <dbReference type="Proteomes" id="UP000094757"/>
    </source>
</evidence>
<proteinExistence type="predicted"/>
<dbReference type="STRING" id="39950.BCB69_06120"/>
<accession>A0A1B3WF09</accession>
<evidence type="ECO:0000313" key="2">
    <source>
        <dbReference type="EMBL" id="AOH39558.1"/>
    </source>
</evidence>
<dbReference type="SMART" id="SM00729">
    <property type="entry name" value="Elp3"/>
    <property type="match status" value="1"/>
</dbReference>
<sequence length="476" mass="54543">MTIKKLYESMSEAEREIQFGRETGNPLTSAFSSKRVVHAKLATTPIAPETVQHTWEEIMESAPRKGQWQAAYVHIPFCKTKCTYCQFFKNGTNQEEEDTYVDHLIKEIERDAAKPRLRDGLIHAVFIGGGTPTSLSSYNAKRLLSTLHNALPLANDCEFTLEGRVHDVTSDKMDVWLSYGVNRISLGVQSFQTHIRQQVGRIDTREVVLERLRKLKETGQCAVIIDLMYGFPDQTMKIWENDLKDLVDSGIDGADLYQLDVFEESDLQRMITLGKVSRAATTQEQACMFDFGSDYLEKRGYKKVNVRHWRRTNRERSLYNVMGKMGVPIFPFGSSAGGHIDSYSFMLRRTLQPYETFVSRGEKPIMFCAKRSPLQWIADAVTTEIEQGYILLETLVEKDSRLADLEWLFQLWEKRGLLFFNGVAYELTRAGAFWQVNLLQTIIECISYLLAGKKELRVDSVSQQDKVSHPSMHKGR</sequence>
<dbReference type="NCBIfam" id="TIGR04107">
    <property type="entry name" value="rSAM_HutW"/>
    <property type="match status" value="1"/>
</dbReference>
<dbReference type="RefSeq" id="WP_069177324.1">
    <property type="nucleotide sequence ID" value="NZ_CP017037.1"/>
</dbReference>
<dbReference type="InterPro" id="IPR007197">
    <property type="entry name" value="rSAM"/>
</dbReference>
<protein>
    <submittedName>
        <fullName evidence="2">Putative heme utilization radical SAM enzyme HutW</fullName>
    </submittedName>
</protein>
<dbReference type="PANTHER" id="PTHR13932">
    <property type="entry name" value="COPROPORPHYRINIGEN III OXIDASE"/>
    <property type="match status" value="1"/>
</dbReference>
<dbReference type="SUPFAM" id="SSF102114">
    <property type="entry name" value="Radical SAM enzymes"/>
    <property type="match status" value="1"/>
</dbReference>
<dbReference type="GO" id="GO:0006779">
    <property type="term" value="P:porphyrin-containing compound biosynthetic process"/>
    <property type="evidence" value="ECO:0007669"/>
    <property type="project" value="TreeGrafter"/>
</dbReference>
<dbReference type="EMBL" id="CP017037">
    <property type="protein sequence ID" value="AOH39558.1"/>
    <property type="molecule type" value="Genomic_DNA"/>
</dbReference>
<dbReference type="GO" id="GO:0005737">
    <property type="term" value="C:cytoplasm"/>
    <property type="evidence" value="ECO:0007669"/>
    <property type="project" value="TreeGrafter"/>
</dbReference>
<dbReference type="InterPro" id="IPR006638">
    <property type="entry name" value="Elp3/MiaA/NifB-like_rSAM"/>
</dbReference>
<dbReference type="InterPro" id="IPR058240">
    <property type="entry name" value="rSAM_sf"/>
</dbReference>
<dbReference type="CDD" id="cd01335">
    <property type="entry name" value="Radical_SAM"/>
    <property type="match status" value="1"/>
</dbReference>
<dbReference type="InterPro" id="IPR026332">
    <property type="entry name" value="HutW"/>
</dbReference>
<dbReference type="Gene3D" id="3.80.30.20">
    <property type="entry name" value="tm_1862 like domain"/>
    <property type="match status" value="1"/>
</dbReference>
<dbReference type="PANTHER" id="PTHR13932:SF9">
    <property type="entry name" value="COPROPORPHYRINOGEN III OXIDASE"/>
    <property type="match status" value="1"/>
</dbReference>
<evidence type="ECO:0000259" key="1">
    <source>
        <dbReference type="PROSITE" id="PS51918"/>
    </source>
</evidence>
<gene>
    <name evidence="2" type="ORF">BCB69_06120</name>
</gene>